<dbReference type="InterPro" id="IPR000073">
    <property type="entry name" value="AB_hydrolase_1"/>
</dbReference>
<accession>A0A803FUD5</accession>
<dbReference type="OrthoDB" id="9780744at2"/>
<evidence type="ECO:0000313" key="3">
    <source>
        <dbReference type="Proteomes" id="UP000294455"/>
    </source>
</evidence>
<dbReference type="PANTHER" id="PTHR43139:SF52">
    <property type="entry name" value="SI:DKEY-122A22.2"/>
    <property type="match status" value="1"/>
</dbReference>
<dbReference type="GO" id="GO:0090499">
    <property type="term" value="F:pimelyl-[acyl-carrier protein] methyl ester esterase activity"/>
    <property type="evidence" value="ECO:0007669"/>
    <property type="project" value="UniProtKB-EC"/>
</dbReference>
<evidence type="ECO:0000259" key="1">
    <source>
        <dbReference type="Pfam" id="PF00561"/>
    </source>
</evidence>
<proteinExistence type="predicted"/>
<sequence length="262" mass="30833">MNKMKKKIFWSIIGKGEINIVFFHGWGLNSIVWGNIIPILKPYFTLHIIDLPGFGKSINCSIMNFKEISIYLLKKIKYKVIWLGWSMGGLIAHYLSFNYPHYTIAVIYITTSPYFIKQKQWPGTTKKILKSIKKDIFENYNKFLKQFIILHVLNKKMITTSINHFFFKKYPNPKKKAIEIGYQWLTKIDQRNEILSNNIPILRIYGELDNLVPQEICHKMDDIGKNSNSIIIKGARHAPFLSHPNTFCNILKEFIRKKNLYN</sequence>
<reference evidence="2 3" key="1">
    <citation type="submission" date="2019-02" db="EMBL/GenBank/DDBJ databases">
        <authorList>
            <person name="Manzano-Marin A."/>
            <person name="Manzano-Marin A."/>
        </authorList>
    </citation>
    <scope>NUCLEOTIDE SEQUENCE [LARGE SCALE GENOMIC DNA]</scope>
    <source>
        <strain evidence="2 3">BuCipiceae</strain>
    </source>
</reference>
<dbReference type="PANTHER" id="PTHR43139">
    <property type="entry name" value="SI:DKEY-122A22.2"/>
    <property type="match status" value="1"/>
</dbReference>
<dbReference type="EC" id="3.1.1.85" evidence="2"/>
<dbReference type="SUPFAM" id="SSF53474">
    <property type="entry name" value="alpha/beta-Hydrolases"/>
    <property type="match status" value="1"/>
</dbReference>
<dbReference type="AlphaFoldDB" id="A0A803FUD5"/>
<feature type="domain" description="AB hydrolase-1" evidence="1">
    <location>
        <begin position="20"/>
        <end position="244"/>
    </location>
</feature>
<evidence type="ECO:0000313" key="2">
    <source>
        <dbReference type="EMBL" id="VFP88766.1"/>
    </source>
</evidence>
<dbReference type="InterPro" id="IPR052370">
    <property type="entry name" value="Meta-cleavage_hydrolase"/>
</dbReference>
<protein>
    <submittedName>
        <fullName evidence="2">Pimeloyl-[acyl-carrier protein] methyl ester esterase</fullName>
        <ecNumber evidence="2">3.1.1.85</ecNumber>
    </submittedName>
</protein>
<name>A0A803FUD5_9GAMM</name>
<dbReference type="EMBL" id="LR217739">
    <property type="protein sequence ID" value="VFP88766.1"/>
    <property type="molecule type" value="Genomic_DNA"/>
</dbReference>
<keyword evidence="2" id="KW-0378">Hydrolase</keyword>
<gene>
    <name evidence="2" type="primary">bioH</name>
    <name evidence="2" type="ORF">BUCIPICE3303_366</name>
</gene>
<organism evidence="2 3">
    <name type="scientific">Buchnera aphidicola</name>
    <name type="common">Cinara piceae</name>
    <dbReference type="NCBI Taxonomy" id="1660043"/>
    <lineage>
        <taxon>Bacteria</taxon>
        <taxon>Pseudomonadati</taxon>
        <taxon>Pseudomonadota</taxon>
        <taxon>Gammaproteobacteria</taxon>
        <taxon>Enterobacterales</taxon>
        <taxon>Erwiniaceae</taxon>
        <taxon>Buchnera</taxon>
    </lineage>
</organism>
<dbReference type="Gene3D" id="3.40.50.1820">
    <property type="entry name" value="alpha/beta hydrolase"/>
    <property type="match status" value="1"/>
</dbReference>
<dbReference type="InterPro" id="IPR029058">
    <property type="entry name" value="AB_hydrolase_fold"/>
</dbReference>
<dbReference type="Pfam" id="PF00561">
    <property type="entry name" value="Abhydrolase_1"/>
    <property type="match status" value="1"/>
</dbReference>
<dbReference type="Proteomes" id="UP000294455">
    <property type="component" value="Chromosome"/>
</dbReference>